<feature type="transmembrane region" description="Helical" evidence="10">
    <location>
        <begin position="31"/>
        <end position="53"/>
    </location>
</feature>
<evidence type="ECO:0000256" key="8">
    <source>
        <dbReference type="ARBA" id="ARBA00023136"/>
    </source>
</evidence>
<evidence type="ECO:0000256" key="4">
    <source>
        <dbReference type="ARBA" id="ARBA00022679"/>
    </source>
</evidence>
<keyword evidence="5 10" id="KW-0812">Transmembrane</keyword>
<keyword evidence="9" id="KW-0325">Glycoprotein</keyword>
<dbReference type="InterPro" id="IPR029044">
    <property type="entry name" value="Nucleotide-diphossugar_trans"/>
</dbReference>
<keyword evidence="8 10" id="KW-0472">Membrane</keyword>
<dbReference type="Pfam" id="PF11051">
    <property type="entry name" value="Mannosyl_trans3"/>
    <property type="match status" value="1"/>
</dbReference>
<evidence type="ECO:0000256" key="1">
    <source>
        <dbReference type="ARBA" id="ARBA00004606"/>
    </source>
</evidence>
<gene>
    <name evidence="11" type="ORF">CCR75_004615</name>
</gene>
<dbReference type="PANTHER" id="PTHR31392:SF1">
    <property type="entry name" value="ALPHA-1,3-MANNOSYLTRANSFERASE MNN1-RELATED"/>
    <property type="match status" value="1"/>
</dbReference>
<dbReference type="GO" id="GO:0005794">
    <property type="term" value="C:Golgi apparatus"/>
    <property type="evidence" value="ECO:0007669"/>
    <property type="project" value="TreeGrafter"/>
</dbReference>
<evidence type="ECO:0000256" key="7">
    <source>
        <dbReference type="ARBA" id="ARBA00022989"/>
    </source>
</evidence>
<evidence type="ECO:0000313" key="12">
    <source>
        <dbReference type="Proteomes" id="UP000294530"/>
    </source>
</evidence>
<comment type="similarity">
    <text evidence="2">Belongs to the MNN1/MNT family.</text>
</comment>
<sequence length="515" mass="58744">MYDLLQNNARCVQKVACDGSNITRRQMSRPVMVLLMLSSLGLFLVYTNFVTVWRAPLILMLSKGARAIPQGISRSIETISEPGKNLESRKAGIQFVDTPLSYDAVLMEKQLVYTIHQIAQNTSEKRGIVLPLFNDIAILGVSLIMELRAMNVDLPIEIPHCGDLKESLQHAILKKEDMGVIRFYDVCEVAAHAVSLLDPMRKVFCESLRQCQEMFRSFDIKILAVTYSHFEELMLLDADVLFFENPMTLWETDKYRDTGTLLFHDRLCQRTMFLDRPVRGNNRLSHLNVYIAQFQVAPFALLKNIKRSNASSENMIAVKLNNYTPSEHLLTSHSWNRRSGHEMDSSVVLWSKKRQPRATAILAAFLARNGIRRPPSYGDKEFYFIAAELAETQYAFSDFGVGGAGWEFLDNGPEKSIICGQASHNFPVKPSNASAVANTSLLYLNSEDILKYDVKNRPVYYSQARLYEVYPGSFKDRGLNQKCPFDVTGVMLTSRQNDRILLRQRFYKIAEAWMR</sequence>
<evidence type="ECO:0000256" key="10">
    <source>
        <dbReference type="SAM" id="Phobius"/>
    </source>
</evidence>
<evidence type="ECO:0000256" key="6">
    <source>
        <dbReference type="ARBA" id="ARBA00022968"/>
    </source>
</evidence>
<dbReference type="RefSeq" id="XP_067823710.1">
    <property type="nucleotide sequence ID" value="XM_067962701.1"/>
</dbReference>
<comment type="caution">
    <text evidence="11">The sequence shown here is derived from an EMBL/GenBank/DDBJ whole genome shotgun (WGS) entry which is preliminary data.</text>
</comment>
<dbReference type="GeneID" id="94348372"/>
<accession>A0A976ILY9</accession>
<dbReference type="KEGG" id="blac:94348372"/>
<keyword evidence="12" id="KW-1185">Reference proteome</keyword>
<comment type="subcellular location">
    <subcellularLocation>
        <location evidence="1">Membrane</location>
        <topology evidence="1">Single-pass type II membrane protein</topology>
    </subcellularLocation>
</comment>
<evidence type="ECO:0000256" key="9">
    <source>
        <dbReference type="ARBA" id="ARBA00023180"/>
    </source>
</evidence>
<name>A0A976ILY9_BRELC</name>
<reference evidence="11 12" key="1">
    <citation type="journal article" date="2021" name="Genome Biol.">
        <title>AFLAP: assembly-free linkage analysis pipeline using k-mers from genome sequencing data.</title>
        <authorList>
            <person name="Fletcher K."/>
            <person name="Zhang L."/>
            <person name="Gil J."/>
            <person name="Han R."/>
            <person name="Cavanaugh K."/>
            <person name="Michelmore R."/>
        </authorList>
    </citation>
    <scope>NUCLEOTIDE SEQUENCE [LARGE SCALE GENOMIC DNA]</scope>
    <source>
        <strain evidence="11 12">SF5</strain>
    </source>
</reference>
<dbReference type="AlphaFoldDB" id="A0A976ILY9"/>
<keyword evidence="4" id="KW-0808">Transferase</keyword>
<keyword evidence="3" id="KW-0328">Glycosyltransferase</keyword>
<organism evidence="11 12">
    <name type="scientific">Bremia lactucae</name>
    <name type="common">Lettuce downy mildew</name>
    <dbReference type="NCBI Taxonomy" id="4779"/>
    <lineage>
        <taxon>Eukaryota</taxon>
        <taxon>Sar</taxon>
        <taxon>Stramenopiles</taxon>
        <taxon>Oomycota</taxon>
        <taxon>Peronosporomycetes</taxon>
        <taxon>Peronosporales</taxon>
        <taxon>Peronosporaceae</taxon>
        <taxon>Bremia</taxon>
    </lineage>
</organism>
<protein>
    <recommendedName>
        <fullName evidence="13">Nucleotide-diphospho-sugar transferase domain-containing protein</fullName>
    </recommendedName>
</protein>
<keyword evidence="7 10" id="KW-1133">Transmembrane helix</keyword>
<dbReference type="GO" id="GO:0016020">
    <property type="term" value="C:membrane"/>
    <property type="evidence" value="ECO:0007669"/>
    <property type="project" value="UniProtKB-SubCell"/>
</dbReference>
<evidence type="ECO:0008006" key="13">
    <source>
        <dbReference type="Google" id="ProtNLM"/>
    </source>
</evidence>
<keyword evidence="6" id="KW-0735">Signal-anchor</keyword>
<dbReference type="EMBL" id="SHOA02000011">
    <property type="protein sequence ID" value="TDH74212.1"/>
    <property type="molecule type" value="Genomic_DNA"/>
</dbReference>
<evidence type="ECO:0000256" key="3">
    <source>
        <dbReference type="ARBA" id="ARBA00022676"/>
    </source>
</evidence>
<evidence type="ECO:0000313" key="11">
    <source>
        <dbReference type="EMBL" id="TDH74212.1"/>
    </source>
</evidence>
<evidence type="ECO:0000256" key="5">
    <source>
        <dbReference type="ARBA" id="ARBA00022692"/>
    </source>
</evidence>
<dbReference type="GO" id="GO:0006493">
    <property type="term" value="P:protein O-linked glycosylation"/>
    <property type="evidence" value="ECO:0007669"/>
    <property type="project" value="TreeGrafter"/>
</dbReference>
<dbReference type="OrthoDB" id="430354at2759"/>
<dbReference type="PANTHER" id="PTHR31392">
    <property type="entry name" value="ALPHA-1,3-MANNOSYLTRANSFERASE MNN1-RELATED"/>
    <property type="match status" value="1"/>
</dbReference>
<dbReference type="SUPFAM" id="SSF53448">
    <property type="entry name" value="Nucleotide-diphospho-sugar transferases"/>
    <property type="match status" value="1"/>
</dbReference>
<evidence type="ECO:0000256" key="2">
    <source>
        <dbReference type="ARBA" id="ARBA00009105"/>
    </source>
</evidence>
<dbReference type="GO" id="GO:0000033">
    <property type="term" value="F:alpha-1,3-mannosyltransferase activity"/>
    <property type="evidence" value="ECO:0007669"/>
    <property type="project" value="TreeGrafter"/>
</dbReference>
<dbReference type="InterPro" id="IPR022751">
    <property type="entry name" value="Alpha_mannosyltransferase"/>
</dbReference>
<dbReference type="Proteomes" id="UP000294530">
    <property type="component" value="Unassembled WGS sequence"/>
</dbReference>
<proteinExistence type="inferred from homology"/>